<organism evidence="6 7">
    <name type="scientific">Limulus polyphemus</name>
    <name type="common">Atlantic horseshoe crab</name>
    <dbReference type="NCBI Taxonomy" id="6850"/>
    <lineage>
        <taxon>Eukaryota</taxon>
        <taxon>Metazoa</taxon>
        <taxon>Ecdysozoa</taxon>
        <taxon>Arthropoda</taxon>
        <taxon>Chelicerata</taxon>
        <taxon>Merostomata</taxon>
        <taxon>Xiphosura</taxon>
        <taxon>Limulidae</taxon>
        <taxon>Limulus</taxon>
    </lineage>
</organism>
<evidence type="ECO:0000259" key="4">
    <source>
        <dbReference type="PROSITE" id="PS50009"/>
    </source>
</evidence>
<evidence type="ECO:0000313" key="6">
    <source>
        <dbReference type="Proteomes" id="UP000694941"/>
    </source>
</evidence>
<dbReference type="InterPro" id="IPR019804">
    <property type="entry name" value="Ras_G-nucl-exch_fac_CS"/>
</dbReference>
<reference evidence="7" key="1">
    <citation type="submission" date="2025-08" db="UniProtKB">
        <authorList>
            <consortium name="RefSeq"/>
        </authorList>
    </citation>
    <scope>IDENTIFICATION</scope>
    <source>
        <tissue evidence="7">Muscle</tissue>
    </source>
</reference>
<dbReference type="SMART" id="SM00229">
    <property type="entry name" value="RasGEFN"/>
    <property type="match status" value="1"/>
</dbReference>
<dbReference type="PANTHER" id="PTHR23113">
    <property type="entry name" value="GUANINE NUCLEOTIDE EXCHANGE FACTOR"/>
    <property type="match status" value="1"/>
</dbReference>
<dbReference type="Gene3D" id="1.10.840.10">
    <property type="entry name" value="Ras guanine-nucleotide exchange factors catalytic domain"/>
    <property type="match status" value="1"/>
</dbReference>
<sequence length="1083" mass="122691">MSAKRNKTDLTFIRDGKLSRQARSFKEDFFGKIVPKKNLLSPKKNSKLRGKRVERNSEKKVIKSRIENEIEDLYSDAQHLKNALRYVQEVVEKKKTLEVLPGSANVVLETVLSIQLKLSRLFDNDQCLVVSSSFKEVYKTLANLVKWSDNALYISNSYILATNNVDDIINQLQEAVDGLVKLSVGILSNTDNNLNQVFTSSLKNSNIPDNFHGKSLLDIPSTSREKGTLENIKVPNLSQCSPSFQTSVSNYSIFPDDVLHSSILQMKEDIQPPISLGMNSNSQYCILQPQLTDLVSSLPPKQCNTDIVVSSEPHTEHPKSLVQKHKFYSYSTSSASTFGTSTAGKTETTSVGFPNWHSPDDFFPLSPVAKLVDSSIDTNHQCSTNDSLTMSSSRSFMYSQKAKDVSIHRSEISHTKSYRYLSTSFKTPNSKDLGIMMEQHVSCISKESKQTNHIISSGLGSMNIDLEHPAVLSDKQGTESNCERQSHYDNKASCNFLFVEKNGFGTVSNSMLSEAHSSQSVIDHKNWVDTSHKHSCSFHKIKCTSEVSEPSPLPMKKKNIVAYMQMLGSYQPDEKDFFYHSNYTFHAIETRWQKQNAILTHPQFFKTAQASSSDDSVISDGQSSLSSFGEETETASPAMPPKRSAFLQASILELEKTCSEVGDKGTSLEIEKQNLPISSMDETESNILDRQDVSSYIVWKKPNEEGPEIRGGPVDALIVQASKAGKKSFLYQEAFLTTYRTIISPVELIDKLIYRFNKFIHMTDTKERAARNAFSLLVRVADDLCGSDIEDGVLQKISDFVHQLVSTGELTFARILRKKIVEKCEVYRFSQQSLQVLLTSLNVTTCSASLLDFKSEVLAEQMTLLDAELFQKIEFPEVLLWVKEQKEDLSPNLTSFTEHFNKMSYWVRSRILEQNDAREREKYVSRFIRILKHLRKLNNFNSYLAVLSALDSAPIRRLEWQKNITEALKEYCALIDSSSSFRAYRQALANTEPPCIPYIGLILQDLTFVHVGNSDFLPDGNVNFSKRWQQFNILEKMRRFKKPSYPFKRNEQVINSFGKFNDHLCEEAMWQISETIKPRGGQK</sequence>
<name>A0ABM1BME9_LIMPO</name>
<evidence type="ECO:0000259" key="5">
    <source>
        <dbReference type="PROSITE" id="PS50212"/>
    </source>
</evidence>
<accession>A0ABM1BME9</accession>
<dbReference type="InterPro" id="IPR000651">
    <property type="entry name" value="Ras-like_Gua-exchang_fac_N"/>
</dbReference>
<dbReference type="Proteomes" id="UP000694941">
    <property type="component" value="Unplaced"/>
</dbReference>
<dbReference type="PROSITE" id="PS00720">
    <property type="entry name" value="RASGEF"/>
    <property type="match status" value="1"/>
</dbReference>
<dbReference type="SMART" id="SM00147">
    <property type="entry name" value="RasGEF"/>
    <property type="match status" value="1"/>
</dbReference>
<dbReference type="SUPFAM" id="SSF48366">
    <property type="entry name" value="Ras GEF"/>
    <property type="match status" value="1"/>
</dbReference>
<dbReference type="PROSITE" id="PS50212">
    <property type="entry name" value="RASGEF_NTER"/>
    <property type="match status" value="1"/>
</dbReference>
<keyword evidence="6" id="KW-1185">Reference proteome</keyword>
<dbReference type="InterPro" id="IPR001895">
    <property type="entry name" value="RASGEF_cat_dom"/>
</dbReference>
<evidence type="ECO:0000256" key="2">
    <source>
        <dbReference type="PROSITE-ProRule" id="PRU00168"/>
    </source>
</evidence>
<dbReference type="Gene3D" id="1.20.870.10">
    <property type="entry name" value="Son of sevenless (SoS) protein Chain: S domain 1"/>
    <property type="match status" value="1"/>
</dbReference>
<dbReference type="InterPro" id="IPR036964">
    <property type="entry name" value="RASGEF_cat_dom_sf"/>
</dbReference>
<dbReference type="RefSeq" id="XP_013784949.1">
    <property type="nucleotide sequence ID" value="XM_013929495.2"/>
</dbReference>
<keyword evidence="1 2" id="KW-0344">Guanine-nucleotide releasing factor</keyword>
<feature type="region of interest" description="Disordered" evidence="3">
    <location>
        <begin position="610"/>
        <end position="640"/>
    </location>
</feature>
<evidence type="ECO:0000256" key="1">
    <source>
        <dbReference type="ARBA" id="ARBA00022658"/>
    </source>
</evidence>
<dbReference type="Pfam" id="PF00617">
    <property type="entry name" value="RasGEF"/>
    <property type="match status" value="1"/>
</dbReference>
<dbReference type="CDD" id="cd00155">
    <property type="entry name" value="RasGEF"/>
    <property type="match status" value="1"/>
</dbReference>
<dbReference type="InterPro" id="IPR008937">
    <property type="entry name" value="Ras-like_GEF"/>
</dbReference>
<feature type="domain" description="N-terminal Ras-GEF" evidence="5">
    <location>
        <begin position="705"/>
        <end position="825"/>
    </location>
</feature>
<proteinExistence type="predicted"/>
<dbReference type="GeneID" id="106469039"/>
<dbReference type="PANTHER" id="PTHR23113:SF224">
    <property type="entry name" value="RAP GUANINE NUCLEOTIDE EXCHANGE FACTOR 1"/>
    <property type="match status" value="1"/>
</dbReference>
<evidence type="ECO:0000313" key="7">
    <source>
        <dbReference type="RefSeq" id="XP_013784949.1"/>
    </source>
</evidence>
<protein>
    <submittedName>
        <fullName evidence="7">Guanine nucleotide-releasing factor 2-like</fullName>
    </submittedName>
</protein>
<feature type="compositionally biased region" description="Polar residues" evidence="3">
    <location>
        <begin position="610"/>
        <end position="629"/>
    </location>
</feature>
<feature type="domain" description="Ras-GEF" evidence="4">
    <location>
        <begin position="854"/>
        <end position="1079"/>
    </location>
</feature>
<gene>
    <name evidence="7" type="primary">LOC106469039</name>
</gene>
<dbReference type="InterPro" id="IPR023578">
    <property type="entry name" value="Ras_GEF_dom_sf"/>
</dbReference>
<dbReference type="PROSITE" id="PS50009">
    <property type="entry name" value="RASGEF_CAT"/>
    <property type="match status" value="1"/>
</dbReference>
<dbReference type="Pfam" id="PF00618">
    <property type="entry name" value="RasGEF_N"/>
    <property type="match status" value="1"/>
</dbReference>
<evidence type="ECO:0000256" key="3">
    <source>
        <dbReference type="SAM" id="MobiDB-lite"/>
    </source>
</evidence>